<protein>
    <recommendedName>
        <fullName evidence="4">BHLH domain-containing protein</fullName>
    </recommendedName>
</protein>
<feature type="compositionally biased region" description="Low complexity" evidence="2">
    <location>
        <begin position="110"/>
        <end position="133"/>
    </location>
</feature>
<dbReference type="SUPFAM" id="SSF47459">
    <property type="entry name" value="HLH, helix-loop-helix DNA-binding domain"/>
    <property type="match status" value="1"/>
</dbReference>
<gene>
    <name evidence="3" type="ORF">PDEL0327_LOCUS1344</name>
</gene>
<feature type="compositionally biased region" description="Polar residues" evidence="2">
    <location>
        <begin position="450"/>
        <end position="473"/>
    </location>
</feature>
<sequence>MYSTTPIVRFSPLFDIKMADNRNNGGDESMSQWFSMYPNHQQQQQQQQQTEPQELHQEQSTMIDNATNVYNTVAVTQHPQQSEDHLVPQYANQYQSQLRPLEANFQVHQQRGTFQQQISSQQCQHNQPQYQRQPYSDYQQHSGPNVPTRMTQAQQSVINTHGGPVPIGIEDRNGSQYKAQIRSERKRTREKQRRNGVNKQFAELAKILKRLKFEEREEVNRNTKTKDGNANNASSALHTVHLPYVAPNNTVDLIASASIYLQHLQQVSKRQQEVVNRLENELENTKKAGEDTASKLKDVLFNCQMPRPHPGLTNPNFDVNNNSSSKGDTNRGDVSNSNTQHKVEQNLTPTIGLDMTSMMNGELQQNQHQVMMMLPMMMNMGSTATIMGQGTACNMPNIAMQTVSAGSLSPHDNAFPSSTQGTVTKNSSKGDTSSSSNIPLNSMPRERSSRPLQQPTLGQYSTQHQQDGNVQQDLTKKPSDKK</sequence>
<feature type="coiled-coil region" evidence="1">
    <location>
        <begin position="261"/>
        <end position="295"/>
    </location>
</feature>
<feature type="compositionally biased region" description="Basic residues" evidence="2">
    <location>
        <begin position="184"/>
        <end position="196"/>
    </location>
</feature>
<evidence type="ECO:0000313" key="3">
    <source>
        <dbReference type="EMBL" id="CAD8729851.1"/>
    </source>
</evidence>
<keyword evidence="1" id="KW-0175">Coiled coil</keyword>
<evidence type="ECO:0000256" key="2">
    <source>
        <dbReference type="SAM" id="MobiDB-lite"/>
    </source>
</evidence>
<dbReference type="AlphaFoldDB" id="A0A7S0XLZ7"/>
<dbReference type="EMBL" id="HBFG01001795">
    <property type="protein sequence ID" value="CAD8729851.1"/>
    <property type="molecule type" value="Transcribed_RNA"/>
</dbReference>
<accession>A0A7S0XLZ7</accession>
<evidence type="ECO:0000256" key="1">
    <source>
        <dbReference type="SAM" id="Coils"/>
    </source>
</evidence>
<feature type="region of interest" description="Disordered" evidence="2">
    <location>
        <begin position="176"/>
        <end position="196"/>
    </location>
</feature>
<feature type="compositionally biased region" description="Polar residues" evidence="2">
    <location>
        <begin position="313"/>
        <end position="340"/>
    </location>
</feature>
<feature type="region of interest" description="Disordered" evidence="2">
    <location>
        <begin position="110"/>
        <end position="147"/>
    </location>
</feature>
<dbReference type="InterPro" id="IPR036638">
    <property type="entry name" value="HLH_DNA-bd_sf"/>
</dbReference>
<dbReference type="GO" id="GO:0046983">
    <property type="term" value="F:protein dimerization activity"/>
    <property type="evidence" value="ECO:0007669"/>
    <property type="project" value="InterPro"/>
</dbReference>
<organism evidence="3">
    <name type="scientific">Pseudo-nitzschia delicatissima</name>
    <dbReference type="NCBI Taxonomy" id="44447"/>
    <lineage>
        <taxon>Eukaryota</taxon>
        <taxon>Sar</taxon>
        <taxon>Stramenopiles</taxon>
        <taxon>Ochrophyta</taxon>
        <taxon>Bacillariophyta</taxon>
        <taxon>Bacillariophyceae</taxon>
        <taxon>Bacillariophycidae</taxon>
        <taxon>Bacillariales</taxon>
        <taxon>Bacillariaceae</taxon>
        <taxon>Pseudo-nitzschia</taxon>
    </lineage>
</organism>
<reference evidence="3" key="1">
    <citation type="submission" date="2021-01" db="EMBL/GenBank/DDBJ databases">
        <authorList>
            <person name="Corre E."/>
            <person name="Pelletier E."/>
            <person name="Niang G."/>
            <person name="Scheremetjew M."/>
            <person name="Finn R."/>
            <person name="Kale V."/>
            <person name="Holt S."/>
            <person name="Cochrane G."/>
            <person name="Meng A."/>
            <person name="Brown T."/>
            <person name="Cohen L."/>
        </authorList>
    </citation>
    <scope>NUCLEOTIDE SEQUENCE</scope>
    <source>
        <strain evidence="3">B596</strain>
    </source>
</reference>
<feature type="compositionally biased region" description="Low complexity" evidence="2">
    <location>
        <begin position="424"/>
        <end position="437"/>
    </location>
</feature>
<feature type="region of interest" description="Disordered" evidence="2">
    <location>
        <begin position="409"/>
        <end position="482"/>
    </location>
</feature>
<evidence type="ECO:0008006" key="4">
    <source>
        <dbReference type="Google" id="ProtNLM"/>
    </source>
</evidence>
<name>A0A7S0XLZ7_9STRA</name>
<feature type="compositionally biased region" description="Polar residues" evidence="2">
    <location>
        <begin position="134"/>
        <end position="147"/>
    </location>
</feature>
<feature type="region of interest" description="Disordered" evidence="2">
    <location>
        <begin position="306"/>
        <end position="340"/>
    </location>
</feature>
<proteinExistence type="predicted"/>